<reference evidence="1" key="1">
    <citation type="submission" date="2021-02" db="EMBL/GenBank/DDBJ databases">
        <authorList>
            <person name="Nowell W R."/>
        </authorList>
    </citation>
    <scope>NUCLEOTIDE SEQUENCE</scope>
</reference>
<sequence length="51" mass="5848">MKIFEANELFYFHLDPTADDPIIMIQHQVNKCNVAGGLFQWADRAGTVRKP</sequence>
<feature type="non-terminal residue" evidence="1">
    <location>
        <position position="1"/>
    </location>
</feature>
<protein>
    <submittedName>
        <fullName evidence="1">Uncharacterized protein</fullName>
    </submittedName>
</protein>
<accession>A0A817Q0D6</accession>
<proteinExistence type="predicted"/>
<dbReference type="AlphaFoldDB" id="A0A817Q0D6"/>
<comment type="caution">
    <text evidence="1">The sequence shown here is derived from an EMBL/GenBank/DDBJ whole genome shotgun (WGS) entry which is preliminary data.</text>
</comment>
<name>A0A817Q0D6_9BILA</name>
<dbReference type="Proteomes" id="UP000663833">
    <property type="component" value="Unassembled WGS sequence"/>
</dbReference>
<organism evidence="1 2">
    <name type="scientific">Rotaria socialis</name>
    <dbReference type="NCBI Taxonomy" id="392032"/>
    <lineage>
        <taxon>Eukaryota</taxon>
        <taxon>Metazoa</taxon>
        <taxon>Spiralia</taxon>
        <taxon>Gnathifera</taxon>
        <taxon>Rotifera</taxon>
        <taxon>Eurotatoria</taxon>
        <taxon>Bdelloidea</taxon>
        <taxon>Philodinida</taxon>
        <taxon>Philodinidae</taxon>
        <taxon>Rotaria</taxon>
    </lineage>
</organism>
<evidence type="ECO:0000313" key="2">
    <source>
        <dbReference type="Proteomes" id="UP000663833"/>
    </source>
</evidence>
<gene>
    <name evidence="1" type="ORF">LUA448_LOCUS1124</name>
</gene>
<dbReference type="EMBL" id="CAJNYD010000027">
    <property type="protein sequence ID" value="CAF3183745.1"/>
    <property type="molecule type" value="Genomic_DNA"/>
</dbReference>
<evidence type="ECO:0000313" key="1">
    <source>
        <dbReference type="EMBL" id="CAF3183745.1"/>
    </source>
</evidence>